<dbReference type="AlphaFoldDB" id="A0A1U9NI36"/>
<dbReference type="Proteomes" id="UP000189674">
    <property type="component" value="Chromosome"/>
</dbReference>
<reference evidence="2" key="1">
    <citation type="submission" date="2017-02" db="EMBL/GenBank/DDBJ databases">
        <title>Comparative genomics and description of representatives of a novel lineage of planctomycetes thriving in anoxic sediments.</title>
        <authorList>
            <person name="Spring S."/>
            <person name="Bunk B."/>
            <person name="Sproer C."/>
        </authorList>
    </citation>
    <scope>NUCLEOTIDE SEQUENCE [LARGE SCALE GENOMIC DNA]</scope>
    <source>
        <strain evidence="2">ST-NAGAB-D1</strain>
    </source>
</reference>
<dbReference type="EMBL" id="CP019791">
    <property type="protein sequence ID" value="AQT67437.1"/>
    <property type="molecule type" value="Genomic_DNA"/>
</dbReference>
<accession>A0A1U9NI36</accession>
<keyword evidence="2" id="KW-1185">Reference proteome</keyword>
<evidence type="ECO:0000313" key="2">
    <source>
        <dbReference type="Proteomes" id="UP000189674"/>
    </source>
</evidence>
<dbReference type="STRING" id="1936003.STSP2_00584"/>
<dbReference type="RefSeq" id="WP_146659681.1">
    <property type="nucleotide sequence ID" value="NZ_CP019791.1"/>
</dbReference>
<sequence length="286" mass="34903">MRRLPLILILCVIGFVLIYIALRTDIFTRHKSKQAISREEYLARLNKPDISVEKLINEIEYATDDWQERYRNQLDYYLSRRYARLIAFLVEQMAEEGHFRLRFDEEWRKAIYEDHKPYKMEDPFDIEPIWRYTGKRTCFEVLKEDYGPGNESILQAVREEIADCSEKQCKPHFIYFLLKLFNEKLKADRYVYTDDDGAIIQVFNKYRTYRAEYVYQDIQRLLEIYKQYEKWPKIRNEVYFAILFVTLDFDLRDELLQEVDDHGLISAYQMLDSYKDQIWQKSKIMQ</sequence>
<organism evidence="1 2">
    <name type="scientific">Anaerohalosphaera lusitana</name>
    <dbReference type="NCBI Taxonomy" id="1936003"/>
    <lineage>
        <taxon>Bacteria</taxon>
        <taxon>Pseudomonadati</taxon>
        <taxon>Planctomycetota</taxon>
        <taxon>Phycisphaerae</taxon>
        <taxon>Sedimentisphaerales</taxon>
        <taxon>Anaerohalosphaeraceae</taxon>
        <taxon>Anaerohalosphaera</taxon>
    </lineage>
</organism>
<proteinExistence type="predicted"/>
<name>A0A1U9NI36_9BACT</name>
<gene>
    <name evidence="1" type="ORF">STSP2_00584</name>
</gene>
<dbReference type="KEGG" id="alus:STSP2_00584"/>
<protein>
    <submittedName>
        <fullName evidence="1">Uncharacterized protein</fullName>
    </submittedName>
</protein>
<evidence type="ECO:0000313" key="1">
    <source>
        <dbReference type="EMBL" id="AQT67437.1"/>
    </source>
</evidence>